<sequence>MAITDARTKLYLIGVAYFVQLVNGDTRISRADISAVLGENEDPNFWPSRGRRNGPEPKFKQYLEKKYNMNSLHGNLEKPLYVEEPMWLTIDRRADGDDDYFWVTRGRRGSSWKQPTGIKLPTKSNYGYRDESDNKIQ</sequence>
<dbReference type="OrthoDB" id="6576548at2759"/>
<proteinExistence type="predicted"/>
<organism evidence="2 3">
    <name type="scientific">Sipha flava</name>
    <name type="common">yellow sugarcane aphid</name>
    <dbReference type="NCBI Taxonomy" id="143950"/>
    <lineage>
        <taxon>Eukaryota</taxon>
        <taxon>Metazoa</taxon>
        <taxon>Ecdysozoa</taxon>
        <taxon>Arthropoda</taxon>
        <taxon>Hexapoda</taxon>
        <taxon>Insecta</taxon>
        <taxon>Pterygota</taxon>
        <taxon>Neoptera</taxon>
        <taxon>Paraneoptera</taxon>
        <taxon>Hemiptera</taxon>
        <taxon>Sternorrhyncha</taxon>
        <taxon>Aphidomorpha</taxon>
        <taxon>Aphidoidea</taxon>
        <taxon>Aphididae</taxon>
        <taxon>Sipha</taxon>
    </lineage>
</organism>
<feature type="region of interest" description="Disordered" evidence="1">
    <location>
        <begin position="108"/>
        <end position="137"/>
    </location>
</feature>
<protein>
    <submittedName>
        <fullName evidence="3">Uncharacterized protein LOC112692415</fullName>
    </submittedName>
</protein>
<gene>
    <name evidence="3" type="primary">LOC112692415</name>
</gene>
<dbReference type="RefSeq" id="XP_025422872.1">
    <property type="nucleotide sequence ID" value="XM_025567087.1"/>
</dbReference>
<dbReference type="Proteomes" id="UP000694846">
    <property type="component" value="Unplaced"/>
</dbReference>
<feature type="compositionally biased region" description="Basic and acidic residues" evidence="1">
    <location>
        <begin position="128"/>
        <end position="137"/>
    </location>
</feature>
<dbReference type="AlphaFoldDB" id="A0A8B8GK88"/>
<accession>A0A8B8GK88</accession>
<evidence type="ECO:0000313" key="3">
    <source>
        <dbReference type="RefSeq" id="XP_025422872.1"/>
    </source>
</evidence>
<evidence type="ECO:0000313" key="2">
    <source>
        <dbReference type="Proteomes" id="UP000694846"/>
    </source>
</evidence>
<dbReference type="GeneID" id="112692415"/>
<keyword evidence="2" id="KW-1185">Reference proteome</keyword>
<reference evidence="3" key="1">
    <citation type="submission" date="2025-08" db="UniProtKB">
        <authorList>
            <consortium name="RefSeq"/>
        </authorList>
    </citation>
    <scope>IDENTIFICATION</scope>
    <source>
        <tissue evidence="3">Whole body</tissue>
    </source>
</reference>
<name>A0A8B8GK88_9HEMI</name>
<evidence type="ECO:0000256" key="1">
    <source>
        <dbReference type="SAM" id="MobiDB-lite"/>
    </source>
</evidence>